<evidence type="ECO:0000313" key="2">
    <source>
        <dbReference type="EMBL" id="SUD33761.1"/>
    </source>
</evidence>
<sequence>MHNVPTLSHGTPLANNQGNKPAEQGIKPPQQQRHNQNNSHDNQRGLRGFLASWPNDFTYFGASLLNQYSEGLTLYRLQTYKNGHSSKSEQHEYAVQDRRSRIVLIANNAYDHQSDDSEPLNQIETRALSFSLRSHL</sequence>
<feature type="compositionally biased region" description="Polar residues" evidence="1">
    <location>
        <begin position="29"/>
        <end position="40"/>
    </location>
</feature>
<proteinExistence type="predicted"/>
<dbReference type="AlphaFoldDB" id="A0A379ILH5"/>
<evidence type="ECO:0000256" key="1">
    <source>
        <dbReference type="SAM" id="MobiDB-lite"/>
    </source>
</evidence>
<protein>
    <submittedName>
        <fullName evidence="2">Uncharacterized protein</fullName>
    </submittedName>
</protein>
<organism evidence="2 3">
    <name type="scientific">Pseudomonas fluorescens</name>
    <dbReference type="NCBI Taxonomy" id="294"/>
    <lineage>
        <taxon>Bacteria</taxon>
        <taxon>Pseudomonadati</taxon>
        <taxon>Pseudomonadota</taxon>
        <taxon>Gammaproteobacteria</taxon>
        <taxon>Pseudomonadales</taxon>
        <taxon>Pseudomonadaceae</taxon>
        <taxon>Pseudomonas</taxon>
    </lineage>
</organism>
<evidence type="ECO:0000313" key="3">
    <source>
        <dbReference type="Proteomes" id="UP000255125"/>
    </source>
</evidence>
<feature type="region of interest" description="Disordered" evidence="1">
    <location>
        <begin position="1"/>
        <end position="47"/>
    </location>
</feature>
<reference evidence="2 3" key="1">
    <citation type="submission" date="2018-06" db="EMBL/GenBank/DDBJ databases">
        <authorList>
            <consortium name="Pathogen Informatics"/>
            <person name="Doyle S."/>
        </authorList>
    </citation>
    <scope>NUCLEOTIDE SEQUENCE [LARGE SCALE GENOMIC DNA]</scope>
    <source>
        <strain evidence="2 3">NCTC10392</strain>
    </source>
</reference>
<dbReference type="Proteomes" id="UP000255125">
    <property type="component" value="Unassembled WGS sequence"/>
</dbReference>
<gene>
    <name evidence="2" type="ORF">NCTC10392_05164</name>
</gene>
<feature type="compositionally biased region" description="Polar residues" evidence="1">
    <location>
        <begin position="1"/>
        <end position="19"/>
    </location>
</feature>
<name>A0A379ILH5_PSEFL</name>
<dbReference type="EMBL" id="UGUS01000002">
    <property type="protein sequence ID" value="SUD33761.1"/>
    <property type="molecule type" value="Genomic_DNA"/>
</dbReference>
<accession>A0A379ILH5</accession>